<dbReference type="RefSeq" id="WP_089245242.1">
    <property type="nucleotide sequence ID" value="NZ_FZPH01000002.1"/>
</dbReference>
<accession>A0A239I9G2</accession>
<organism evidence="1 2">
    <name type="scientific">Asanoa hainanensis</name>
    <dbReference type="NCBI Taxonomy" id="560556"/>
    <lineage>
        <taxon>Bacteria</taxon>
        <taxon>Bacillati</taxon>
        <taxon>Actinomycetota</taxon>
        <taxon>Actinomycetes</taxon>
        <taxon>Micromonosporales</taxon>
        <taxon>Micromonosporaceae</taxon>
        <taxon>Asanoa</taxon>
    </lineage>
</organism>
<dbReference type="OrthoDB" id="4253708at2"/>
<evidence type="ECO:0000313" key="2">
    <source>
        <dbReference type="Proteomes" id="UP000198362"/>
    </source>
</evidence>
<dbReference type="AlphaFoldDB" id="A0A239I9G2"/>
<proteinExistence type="predicted"/>
<name>A0A239I9G2_9ACTN</name>
<reference evidence="1 2" key="1">
    <citation type="submission" date="2017-06" db="EMBL/GenBank/DDBJ databases">
        <authorList>
            <person name="Kim H.J."/>
            <person name="Triplett B.A."/>
        </authorList>
    </citation>
    <scope>NUCLEOTIDE SEQUENCE [LARGE SCALE GENOMIC DNA]</scope>
    <source>
        <strain evidence="1 2">CGMCC 4.5593</strain>
    </source>
</reference>
<dbReference type="Proteomes" id="UP000198362">
    <property type="component" value="Unassembled WGS sequence"/>
</dbReference>
<gene>
    <name evidence="1" type="ORF">SAMN05421812_102295</name>
</gene>
<protein>
    <recommendedName>
        <fullName evidence="3">Ribbon-helix-helix protein, copG family</fullName>
    </recommendedName>
</protein>
<evidence type="ECO:0000313" key="1">
    <source>
        <dbReference type="EMBL" id="SNS90270.1"/>
    </source>
</evidence>
<evidence type="ECO:0008006" key="3">
    <source>
        <dbReference type="Google" id="ProtNLM"/>
    </source>
</evidence>
<sequence>MTVITFRADDEVDRALADLTAGERDRSQVIRDAILLAWRTRHEEELRAEAEAIAADADDRAEARSVLADMESLRAW</sequence>
<dbReference type="EMBL" id="FZPH01000002">
    <property type="protein sequence ID" value="SNS90270.1"/>
    <property type="molecule type" value="Genomic_DNA"/>
</dbReference>
<keyword evidence="2" id="KW-1185">Reference proteome</keyword>